<name>A0A2G9YIY9_9BACT</name>
<dbReference type="NCBIfam" id="NF000841">
    <property type="entry name" value="PRK00071.1-4"/>
    <property type="match status" value="1"/>
</dbReference>
<evidence type="ECO:0000256" key="1">
    <source>
        <dbReference type="ARBA" id="ARBA00002324"/>
    </source>
</evidence>
<evidence type="ECO:0000313" key="14">
    <source>
        <dbReference type="Proteomes" id="UP000231292"/>
    </source>
</evidence>
<feature type="domain" description="Cytidyltransferase-like" evidence="12">
    <location>
        <begin position="5"/>
        <end position="161"/>
    </location>
</feature>
<keyword evidence="9 11" id="KW-0520">NAD</keyword>
<dbReference type="Proteomes" id="UP000231292">
    <property type="component" value="Unassembled WGS sequence"/>
</dbReference>
<dbReference type="GO" id="GO:0009435">
    <property type="term" value="P:NAD+ biosynthetic process"/>
    <property type="evidence" value="ECO:0007669"/>
    <property type="project" value="UniProtKB-UniRule"/>
</dbReference>
<evidence type="ECO:0000256" key="6">
    <source>
        <dbReference type="ARBA" id="ARBA00022695"/>
    </source>
</evidence>
<keyword evidence="7 11" id="KW-0547">Nucleotide-binding</keyword>
<evidence type="ECO:0000313" key="13">
    <source>
        <dbReference type="EMBL" id="PIP19185.1"/>
    </source>
</evidence>
<dbReference type="InterPro" id="IPR005248">
    <property type="entry name" value="NadD/NMNAT"/>
</dbReference>
<proteinExistence type="inferred from homology"/>
<evidence type="ECO:0000256" key="3">
    <source>
        <dbReference type="ARBA" id="ARBA00009014"/>
    </source>
</evidence>
<comment type="function">
    <text evidence="1 11">Catalyzes the reversible adenylation of nicotinate mononucleotide (NaMN) to nicotinic acid adenine dinucleotide (NaAD).</text>
</comment>
<dbReference type="EC" id="2.7.7.18" evidence="11"/>
<dbReference type="CDD" id="cd02165">
    <property type="entry name" value="NMNAT"/>
    <property type="match status" value="1"/>
</dbReference>
<dbReference type="NCBIfam" id="TIGR00482">
    <property type="entry name" value="nicotinate (nicotinamide) nucleotide adenylyltransferase"/>
    <property type="match status" value="1"/>
</dbReference>
<comment type="pathway">
    <text evidence="2 11">Cofactor biosynthesis; NAD(+) biosynthesis; deamido-NAD(+) from nicotinate D-ribonucleotide: step 1/1.</text>
</comment>
<dbReference type="UniPathway" id="UPA00253">
    <property type="reaction ID" value="UER00332"/>
</dbReference>
<evidence type="ECO:0000256" key="8">
    <source>
        <dbReference type="ARBA" id="ARBA00022840"/>
    </source>
</evidence>
<dbReference type="PANTHER" id="PTHR39321">
    <property type="entry name" value="NICOTINATE-NUCLEOTIDE ADENYLYLTRANSFERASE-RELATED"/>
    <property type="match status" value="1"/>
</dbReference>
<dbReference type="Pfam" id="PF01467">
    <property type="entry name" value="CTP_transf_like"/>
    <property type="match status" value="1"/>
</dbReference>
<dbReference type="NCBIfam" id="NF000840">
    <property type="entry name" value="PRK00071.1-3"/>
    <property type="match status" value="1"/>
</dbReference>
<keyword evidence="4 11" id="KW-0662">Pyridine nucleotide biosynthesis</keyword>
<gene>
    <name evidence="11" type="primary">nadD</name>
    <name evidence="13" type="ORF">COX41_04125</name>
</gene>
<evidence type="ECO:0000256" key="5">
    <source>
        <dbReference type="ARBA" id="ARBA00022679"/>
    </source>
</evidence>
<dbReference type="GO" id="GO:0005524">
    <property type="term" value="F:ATP binding"/>
    <property type="evidence" value="ECO:0007669"/>
    <property type="project" value="UniProtKB-KW"/>
</dbReference>
<organism evidence="13 14">
    <name type="scientific">Candidatus Sherwoodlollariibacterium unditelluris</name>
    <dbReference type="NCBI Taxonomy" id="1974757"/>
    <lineage>
        <taxon>Bacteria</taxon>
        <taxon>Pseudomonadati</taxon>
        <taxon>Candidatus Omnitrophota</taxon>
        <taxon>Candidatus Sherwoodlollariibacterium</taxon>
    </lineage>
</organism>
<dbReference type="InterPro" id="IPR004821">
    <property type="entry name" value="Cyt_trans-like"/>
</dbReference>
<keyword evidence="8 11" id="KW-0067">ATP-binding</keyword>
<comment type="caution">
    <text evidence="13">The sequence shown here is derived from an EMBL/GenBank/DDBJ whole genome shotgun (WGS) entry which is preliminary data.</text>
</comment>
<evidence type="ECO:0000259" key="12">
    <source>
        <dbReference type="Pfam" id="PF01467"/>
    </source>
</evidence>
<dbReference type="Gene3D" id="3.40.50.620">
    <property type="entry name" value="HUPs"/>
    <property type="match status" value="1"/>
</dbReference>
<keyword evidence="6 11" id="KW-0548">Nucleotidyltransferase</keyword>
<dbReference type="SUPFAM" id="SSF52374">
    <property type="entry name" value="Nucleotidylyl transferase"/>
    <property type="match status" value="1"/>
</dbReference>
<dbReference type="EMBL" id="PCRK01000101">
    <property type="protein sequence ID" value="PIP19185.1"/>
    <property type="molecule type" value="Genomic_DNA"/>
</dbReference>
<sequence>MKIGILGGTFNPVHIGHLILAEEAREKLGLDKVIFIPANLPPHKDNVDIAAAEARFKMLKLAIKGNKHFAVLDIEIRRPGRSYTIDTIRELKQKYSRDELYFIIGSDLLKYLEEWKDLNEITRMVKFIAATRPGYPLEDIPAYIKTLSIRAVDISGFEVRECVKGDKSFRYLVPESVYNYINKAKLYKTG</sequence>
<comment type="catalytic activity">
    <reaction evidence="10 11">
        <text>nicotinate beta-D-ribonucleotide + ATP + H(+) = deamido-NAD(+) + diphosphate</text>
        <dbReference type="Rhea" id="RHEA:22860"/>
        <dbReference type="ChEBI" id="CHEBI:15378"/>
        <dbReference type="ChEBI" id="CHEBI:30616"/>
        <dbReference type="ChEBI" id="CHEBI:33019"/>
        <dbReference type="ChEBI" id="CHEBI:57502"/>
        <dbReference type="ChEBI" id="CHEBI:58437"/>
        <dbReference type="EC" id="2.7.7.18"/>
    </reaction>
</comment>
<evidence type="ECO:0000256" key="4">
    <source>
        <dbReference type="ARBA" id="ARBA00022642"/>
    </source>
</evidence>
<evidence type="ECO:0000256" key="2">
    <source>
        <dbReference type="ARBA" id="ARBA00005019"/>
    </source>
</evidence>
<dbReference type="NCBIfam" id="TIGR00125">
    <property type="entry name" value="cyt_tran_rel"/>
    <property type="match status" value="1"/>
</dbReference>
<protein>
    <recommendedName>
        <fullName evidence="11">Probable nicotinate-nucleotide adenylyltransferase</fullName>
        <ecNumber evidence="11">2.7.7.18</ecNumber>
    </recommendedName>
    <alternativeName>
        <fullName evidence="11">Deamido-NAD(+) diphosphorylase</fullName>
    </alternativeName>
    <alternativeName>
        <fullName evidence="11">Deamido-NAD(+) pyrophosphorylase</fullName>
    </alternativeName>
    <alternativeName>
        <fullName evidence="11">Nicotinate mononucleotide adenylyltransferase</fullName>
        <shortName evidence="11">NaMN adenylyltransferase</shortName>
    </alternativeName>
</protein>
<dbReference type="AlphaFoldDB" id="A0A2G9YIY9"/>
<comment type="similarity">
    <text evidence="3 11">Belongs to the NadD family.</text>
</comment>
<reference evidence="13 14" key="1">
    <citation type="submission" date="2017-09" db="EMBL/GenBank/DDBJ databases">
        <title>Depth-based differentiation of microbial function through sediment-hosted aquifers and enrichment of novel symbionts in the deep terrestrial subsurface.</title>
        <authorList>
            <person name="Probst A.J."/>
            <person name="Ladd B."/>
            <person name="Jarett J.K."/>
            <person name="Geller-Mcgrath D.E."/>
            <person name="Sieber C.M."/>
            <person name="Emerson J.B."/>
            <person name="Anantharaman K."/>
            <person name="Thomas B.C."/>
            <person name="Malmstrom R."/>
            <person name="Stieglmeier M."/>
            <person name="Klingl A."/>
            <person name="Woyke T."/>
            <person name="Ryan C.M."/>
            <person name="Banfield J.F."/>
        </authorList>
    </citation>
    <scope>NUCLEOTIDE SEQUENCE [LARGE SCALE GENOMIC DNA]</scope>
    <source>
        <strain evidence="13">CG23_combo_of_CG06-09_8_20_14_all_41_10</strain>
    </source>
</reference>
<evidence type="ECO:0000256" key="10">
    <source>
        <dbReference type="ARBA" id="ARBA00048721"/>
    </source>
</evidence>
<keyword evidence="5 11" id="KW-0808">Transferase</keyword>
<dbReference type="InterPro" id="IPR014729">
    <property type="entry name" value="Rossmann-like_a/b/a_fold"/>
</dbReference>
<dbReference type="HAMAP" id="MF_00244">
    <property type="entry name" value="NaMN_adenylyltr"/>
    <property type="match status" value="1"/>
</dbReference>
<accession>A0A2G9YIY9</accession>
<evidence type="ECO:0000256" key="11">
    <source>
        <dbReference type="HAMAP-Rule" id="MF_00244"/>
    </source>
</evidence>
<dbReference type="GO" id="GO:0004515">
    <property type="term" value="F:nicotinate-nucleotide adenylyltransferase activity"/>
    <property type="evidence" value="ECO:0007669"/>
    <property type="project" value="UniProtKB-UniRule"/>
</dbReference>
<dbReference type="PANTHER" id="PTHR39321:SF3">
    <property type="entry name" value="PHOSPHOPANTETHEINE ADENYLYLTRANSFERASE"/>
    <property type="match status" value="1"/>
</dbReference>
<evidence type="ECO:0000256" key="9">
    <source>
        <dbReference type="ARBA" id="ARBA00023027"/>
    </source>
</evidence>
<evidence type="ECO:0000256" key="7">
    <source>
        <dbReference type="ARBA" id="ARBA00022741"/>
    </source>
</evidence>